<reference evidence="2" key="1">
    <citation type="journal article" date="2014" name="Int. J. Syst. Evol. Microbiol.">
        <title>Complete genome sequence of Corynebacterium casei LMG S-19264T (=DSM 44701T), isolated from a smear-ripened cheese.</title>
        <authorList>
            <consortium name="US DOE Joint Genome Institute (JGI-PGF)"/>
            <person name="Walter F."/>
            <person name="Albersmeier A."/>
            <person name="Kalinowski J."/>
            <person name="Ruckert C."/>
        </authorList>
    </citation>
    <scope>NUCLEOTIDE SEQUENCE</scope>
    <source>
        <strain evidence="2">CGMCC 1.12919</strain>
    </source>
</reference>
<dbReference type="InterPro" id="IPR011009">
    <property type="entry name" value="Kinase-like_dom_sf"/>
</dbReference>
<dbReference type="Gene3D" id="3.90.1200.10">
    <property type="match status" value="1"/>
</dbReference>
<protein>
    <submittedName>
        <fullName evidence="2">Aminoglycoside phosphotransferase</fullName>
    </submittedName>
</protein>
<organism evidence="2 3">
    <name type="scientific">Chelatococcus reniformis</name>
    <dbReference type="NCBI Taxonomy" id="1494448"/>
    <lineage>
        <taxon>Bacteria</taxon>
        <taxon>Pseudomonadati</taxon>
        <taxon>Pseudomonadota</taxon>
        <taxon>Alphaproteobacteria</taxon>
        <taxon>Hyphomicrobiales</taxon>
        <taxon>Chelatococcaceae</taxon>
        <taxon>Chelatococcus</taxon>
    </lineage>
</organism>
<proteinExistence type="predicted"/>
<keyword evidence="3" id="KW-1185">Reference proteome</keyword>
<sequence>MARAAGTARGLIVRIDPLSSLIDTDRRTEYLTMEAMYRAGLPVAEPLLLEEDSRWLGRPFSISAEVPGCEASPEGIPAGHRVTMGRQLWCLLGEIARLDPLALGLDRFMSLPTVATCAMEQLEYWRKVIVDDELHPNPVADAAVRWLLKHPPPPPQKLSLVHGDYRTGNFLYTPDGTIKAIVDWEMAHIGDPLEDLAWSLDPLWHWQQPELAGRLLPHAEAVRHWEEASGIELDVEAFRWWRIFASLKGMGIWISSSEDFHNGASKDPILAIAGWLMTDRQQQILLDYLRPAPTRRFHEVMK</sequence>
<dbReference type="InterPro" id="IPR041726">
    <property type="entry name" value="ACAD10_11_N"/>
</dbReference>
<feature type="domain" description="Aminoglycoside phosphotransferase" evidence="1">
    <location>
        <begin position="8"/>
        <end position="228"/>
    </location>
</feature>
<dbReference type="CDD" id="cd05154">
    <property type="entry name" value="ACAD10_11_N-like"/>
    <property type="match status" value="1"/>
</dbReference>
<dbReference type="SUPFAM" id="SSF56112">
    <property type="entry name" value="Protein kinase-like (PK-like)"/>
    <property type="match status" value="1"/>
</dbReference>
<gene>
    <name evidence="2" type="ORF">GCM10010994_05070</name>
</gene>
<dbReference type="InterPro" id="IPR051678">
    <property type="entry name" value="AGP_Transferase"/>
</dbReference>
<dbReference type="PANTHER" id="PTHR21310">
    <property type="entry name" value="AMINOGLYCOSIDE PHOSPHOTRANSFERASE-RELATED-RELATED"/>
    <property type="match status" value="1"/>
</dbReference>
<accession>A0A916TZR9</accession>
<comment type="caution">
    <text evidence="2">The sequence shown here is derived from an EMBL/GenBank/DDBJ whole genome shotgun (WGS) entry which is preliminary data.</text>
</comment>
<dbReference type="PANTHER" id="PTHR21310:SF57">
    <property type="entry name" value="BLR2944 PROTEIN"/>
    <property type="match status" value="1"/>
</dbReference>
<dbReference type="InterPro" id="IPR002575">
    <property type="entry name" value="Aminoglycoside_PTrfase"/>
</dbReference>
<dbReference type="EMBL" id="BMGG01000001">
    <property type="protein sequence ID" value="GGC48870.1"/>
    <property type="molecule type" value="Genomic_DNA"/>
</dbReference>
<name>A0A916TZR9_9HYPH</name>
<evidence type="ECO:0000313" key="2">
    <source>
        <dbReference type="EMBL" id="GGC48870.1"/>
    </source>
</evidence>
<evidence type="ECO:0000313" key="3">
    <source>
        <dbReference type="Proteomes" id="UP000637002"/>
    </source>
</evidence>
<dbReference type="Gene3D" id="3.30.200.20">
    <property type="entry name" value="Phosphorylase Kinase, domain 1"/>
    <property type="match status" value="1"/>
</dbReference>
<dbReference type="AlphaFoldDB" id="A0A916TZR9"/>
<dbReference type="Proteomes" id="UP000637002">
    <property type="component" value="Unassembled WGS sequence"/>
</dbReference>
<evidence type="ECO:0000259" key="1">
    <source>
        <dbReference type="Pfam" id="PF01636"/>
    </source>
</evidence>
<reference evidence="2" key="2">
    <citation type="submission" date="2020-09" db="EMBL/GenBank/DDBJ databases">
        <authorList>
            <person name="Sun Q."/>
            <person name="Zhou Y."/>
        </authorList>
    </citation>
    <scope>NUCLEOTIDE SEQUENCE</scope>
    <source>
        <strain evidence="2">CGMCC 1.12919</strain>
    </source>
</reference>
<dbReference type="Pfam" id="PF01636">
    <property type="entry name" value="APH"/>
    <property type="match status" value="1"/>
</dbReference>